<reference evidence="2 3" key="1">
    <citation type="submission" date="2018-10" db="EMBL/GenBank/DDBJ databases">
        <title>Genomic Encyclopedia of Type Strains, Phase IV (KMG-IV): sequencing the most valuable type-strain genomes for metagenomic binning, comparative biology and taxonomic classification.</title>
        <authorList>
            <person name="Goeker M."/>
        </authorList>
    </citation>
    <scope>NUCLEOTIDE SEQUENCE [LARGE SCALE GENOMIC DNA]</scope>
    <source>
        <strain evidence="2 3">DSM 25586</strain>
    </source>
</reference>
<comment type="caution">
    <text evidence="2">The sequence shown here is derived from an EMBL/GenBank/DDBJ whole genome shotgun (WGS) entry which is preliminary data.</text>
</comment>
<organism evidence="2 3">
    <name type="scientific">Arthrobacter oryzae</name>
    <dbReference type="NCBI Taxonomy" id="409290"/>
    <lineage>
        <taxon>Bacteria</taxon>
        <taxon>Bacillati</taxon>
        <taxon>Actinomycetota</taxon>
        <taxon>Actinomycetes</taxon>
        <taxon>Micrococcales</taxon>
        <taxon>Micrococcaceae</taxon>
        <taxon>Arthrobacter</taxon>
    </lineage>
</organism>
<evidence type="ECO:0000313" key="2">
    <source>
        <dbReference type="EMBL" id="RKR29857.1"/>
    </source>
</evidence>
<feature type="compositionally biased region" description="Basic and acidic residues" evidence="1">
    <location>
        <begin position="85"/>
        <end position="98"/>
    </location>
</feature>
<feature type="region of interest" description="Disordered" evidence="1">
    <location>
        <begin position="72"/>
        <end position="112"/>
    </location>
</feature>
<dbReference type="RefSeq" id="WP_208641833.1">
    <property type="nucleotide sequence ID" value="NZ_RBIR01000001.1"/>
</dbReference>
<accession>A0A495FMA5</accession>
<dbReference type="Proteomes" id="UP000276055">
    <property type="component" value="Unassembled WGS sequence"/>
</dbReference>
<dbReference type="EMBL" id="RBIR01000001">
    <property type="protein sequence ID" value="RKR29857.1"/>
    <property type="molecule type" value="Genomic_DNA"/>
</dbReference>
<dbReference type="AlphaFoldDB" id="A0A495FMA5"/>
<protein>
    <submittedName>
        <fullName evidence="2">Uncharacterized protein</fullName>
    </submittedName>
</protein>
<name>A0A495FMA5_9MICC</name>
<sequence>MTGSHVPHGYRIRVGGHLDDHWSAWFDCLALAREDDGTTSLSGAVPDQAALHGLLTKIRDLGILLISVEPIDATDHSGSGSGDTRSWDGETQDRDHVRVRSLLTPKNLPPTP</sequence>
<gene>
    <name evidence="2" type="ORF">C8D78_0173</name>
</gene>
<proteinExistence type="predicted"/>
<evidence type="ECO:0000256" key="1">
    <source>
        <dbReference type="SAM" id="MobiDB-lite"/>
    </source>
</evidence>
<evidence type="ECO:0000313" key="3">
    <source>
        <dbReference type="Proteomes" id="UP000276055"/>
    </source>
</evidence>